<feature type="domain" description="DUF234" evidence="1">
    <location>
        <begin position="53"/>
        <end position="137"/>
    </location>
</feature>
<evidence type="ECO:0000313" key="3">
    <source>
        <dbReference type="Proteomes" id="UP000069632"/>
    </source>
</evidence>
<evidence type="ECO:0000313" key="2">
    <source>
        <dbReference type="EMBL" id="CZE47521.1"/>
    </source>
</evidence>
<dbReference type="EMBL" id="FIZP01000003">
    <property type="protein sequence ID" value="CZE47521.1"/>
    <property type="molecule type" value="Genomic_DNA"/>
</dbReference>
<dbReference type="InterPro" id="IPR004256">
    <property type="entry name" value="DUF234"/>
</dbReference>
<sequence>MLNELFRNGFLILEKSREKKPTPKCKNEKLPRELRRYTVHDKVHFKSHFMRFWFRFIQPNLALLEAGKIDEILEIIRDDFDNYCSLGFELLSANLLKKHFKNHDMEIYSFWTKEFEMDIFADYDGDFIVGEVKYKERKVCKNLLNLLELKCEKLKIKPKFIALFSKSGFSKELTTLKRDDLLLFEMEDFKLLLT</sequence>
<keyword evidence="3" id="KW-1185">Reference proteome</keyword>
<accession>A0A128EQ18</accession>
<gene>
    <name evidence="2" type="ORF">ERS672216_00941</name>
</gene>
<name>A0A128EQ18_9BACT</name>
<dbReference type="Pfam" id="PF03008">
    <property type="entry name" value="DUF234"/>
    <property type="match status" value="1"/>
</dbReference>
<dbReference type="PANTHER" id="PTHR34704:SF1">
    <property type="entry name" value="ATPASE"/>
    <property type="match status" value="1"/>
</dbReference>
<evidence type="ECO:0000259" key="1">
    <source>
        <dbReference type="Pfam" id="PF03008"/>
    </source>
</evidence>
<dbReference type="InterPro" id="IPR011335">
    <property type="entry name" value="Restrct_endonuc-II-like"/>
</dbReference>
<dbReference type="RefSeq" id="WP_242647955.1">
    <property type="nucleotide sequence ID" value="NZ_CP053844.1"/>
</dbReference>
<proteinExistence type="predicted"/>
<dbReference type="AlphaFoldDB" id="A0A128EQ18"/>
<dbReference type="SUPFAM" id="SSF52980">
    <property type="entry name" value="Restriction endonuclease-like"/>
    <property type="match status" value="1"/>
</dbReference>
<dbReference type="Proteomes" id="UP000069632">
    <property type="component" value="Unassembled WGS sequence"/>
</dbReference>
<reference evidence="2 3" key="1">
    <citation type="submission" date="2016-02" db="EMBL/GenBank/DDBJ databases">
        <authorList>
            <consortium name="Pathogen Informatics"/>
        </authorList>
    </citation>
    <scope>NUCLEOTIDE SEQUENCE [LARGE SCALE GENOMIC DNA]</scope>
    <source>
        <strain evidence="2 3">RC20</strain>
    </source>
</reference>
<protein>
    <submittedName>
        <fullName evidence="2">ATPase</fullName>
    </submittedName>
</protein>
<organism evidence="2 3">
    <name type="scientific">Campylobacter geochelonis</name>
    <dbReference type="NCBI Taxonomy" id="1780362"/>
    <lineage>
        <taxon>Bacteria</taxon>
        <taxon>Pseudomonadati</taxon>
        <taxon>Campylobacterota</taxon>
        <taxon>Epsilonproteobacteria</taxon>
        <taxon>Campylobacterales</taxon>
        <taxon>Campylobacteraceae</taxon>
        <taxon>Campylobacter</taxon>
    </lineage>
</organism>
<dbReference type="PANTHER" id="PTHR34704">
    <property type="entry name" value="ATPASE"/>
    <property type="match status" value="1"/>
</dbReference>